<dbReference type="InParanoid" id="K7LU61"/>
<gene>
    <name evidence="1" type="ORF">GLYMA_12G110000</name>
</gene>
<reference evidence="2" key="2">
    <citation type="submission" date="2018-02" db="UniProtKB">
        <authorList>
            <consortium name="EnsemblPlants"/>
        </authorList>
    </citation>
    <scope>IDENTIFICATION</scope>
    <source>
        <strain evidence="2">Williams 82</strain>
    </source>
</reference>
<dbReference type="EMBL" id="CM000845">
    <property type="protein sequence ID" value="KRH25537.1"/>
    <property type="molecule type" value="Genomic_DNA"/>
</dbReference>
<name>K7LU61_SOYBN</name>
<organism evidence="2">
    <name type="scientific">Glycine max</name>
    <name type="common">Soybean</name>
    <name type="synonym">Glycine hispida</name>
    <dbReference type="NCBI Taxonomy" id="3847"/>
    <lineage>
        <taxon>Eukaryota</taxon>
        <taxon>Viridiplantae</taxon>
        <taxon>Streptophyta</taxon>
        <taxon>Embryophyta</taxon>
        <taxon>Tracheophyta</taxon>
        <taxon>Spermatophyta</taxon>
        <taxon>Magnoliopsida</taxon>
        <taxon>eudicotyledons</taxon>
        <taxon>Gunneridae</taxon>
        <taxon>Pentapetalae</taxon>
        <taxon>rosids</taxon>
        <taxon>fabids</taxon>
        <taxon>Fabales</taxon>
        <taxon>Fabaceae</taxon>
        <taxon>Papilionoideae</taxon>
        <taxon>50 kb inversion clade</taxon>
        <taxon>NPAAA clade</taxon>
        <taxon>indigoferoid/millettioid clade</taxon>
        <taxon>Phaseoleae</taxon>
        <taxon>Glycine</taxon>
        <taxon>Glycine subgen. Soja</taxon>
    </lineage>
</organism>
<dbReference type="Gramene" id="KRH25537">
    <property type="protein sequence ID" value="KRH25537"/>
    <property type="gene ID" value="GLYMA_12G110000"/>
</dbReference>
<reference evidence="1 2" key="1">
    <citation type="journal article" date="2010" name="Nature">
        <title>Genome sequence of the palaeopolyploid soybean.</title>
        <authorList>
            <person name="Schmutz J."/>
            <person name="Cannon S.B."/>
            <person name="Schlueter J."/>
            <person name="Ma J."/>
            <person name="Mitros T."/>
            <person name="Nelson W."/>
            <person name="Hyten D.L."/>
            <person name="Song Q."/>
            <person name="Thelen J.J."/>
            <person name="Cheng J."/>
            <person name="Xu D."/>
            <person name="Hellsten U."/>
            <person name="May G.D."/>
            <person name="Yu Y."/>
            <person name="Sakurai T."/>
            <person name="Umezawa T."/>
            <person name="Bhattacharyya M.K."/>
            <person name="Sandhu D."/>
            <person name="Valliyodan B."/>
            <person name="Lindquist E."/>
            <person name="Peto M."/>
            <person name="Grant D."/>
            <person name="Shu S."/>
            <person name="Goodstein D."/>
            <person name="Barry K."/>
            <person name="Futrell-Griggs M."/>
            <person name="Abernathy B."/>
            <person name="Du J."/>
            <person name="Tian Z."/>
            <person name="Zhu L."/>
            <person name="Gill N."/>
            <person name="Joshi T."/>
            <person name="Libault M."/>
            <person name="Sethuraman A."/>
            <person name="Zhang X.-C."/>
            <person name="Shinozaki K."/>
            <person name="Nguyen H.T."/>
            <person name="Wing R.A."/>
            <person name="Cregan P."/>
            <person name="Specht J."/>
            <person name="Grimwood J."/>
            <person name="Rokhsar D."/>
            <person name="Stacey G."/>
            <person name="Shoemaker R.C."/>
            <person name="Jackson S.A."/>
        </authorList>
    </citation>
    <scope>NUCLEOTIDE SEQUENCE [LARGE SCALE GENOMIC DNA]</scope>
    <source>
        <strain evidence="2">cv. Williams 82</strain>
        <tissue evidence="1">Callus</tissue>
    </source>
</reference>
<sequence>MECRPSYLKWLSFCPCFVDSDIFKLSQVTFPVLASPGFLDLEDCREGLFMFLMLVLWVKLAGNNPTCVASSWMV</sequence>
<evidence type="ECO:0000313" key="3">
    <source>
        <dbReference type="Proteomes" id="UP000008827"/>
    </source>
</evidence>
<reference evidence="1" key="3">
    <citation type="submission" date="2018-07" db="EMBL/GenBank/DDBJ databases">
        <title>WGS assembly of Glycine max.</title>
        <authorList>
            <person name="Schmutz J."/>
            <person name="Cannon S."/>
            <person name="Schlueter J."/>
            <person name="Ma J."/>
            <person name="Mitros T."/>
            <person name="Nelson W."/>
            <person name="Hyten D."/>
            <person name="Song Q."/>
            <person name="Thelen J."/>
            <person name="Cheng J."/>
            <person name="Xu D."/>
            <person name="Hellsten U."/>
            <person name="May G."/>
            <person name="Yu Y."/>
            <person name="Sakurai T."/>
            <person name="Umezawa T."/>
            <person name="Bhattacharyya M."/>
            <person name="Sandhu D."/>
            <person name="Valliyodan B."/>
            <person name="Lindquist E."/>
            <person name="Peto M."/>
            <person name="Grant D."/>
            <person name="Shu S."/>
            <person name="Goodstein D."/>
            <person name="Barry K."/>
            <person name="Futrell-Griggs M."/>
            <person name="Abernathy B."/>
            <person name="Du J."/>
            <person name="Tian Z."/>
            <person name="Zhu L."/>
            <person name="Gill N."/>
            <person name="Joshi T."/>
            <person name="Libault M."/>
            <person name="Sethuraman A."/>
            <person name="Zhang X."/>
            <person name="Shinozaki K."/>
            <person name="Nguyen H."/>
            <person name="Wing R."/>
            <person name="Cregan P."/>
            <person name="Specht J."/>
            <person name="Grimwood J."/>
            <person name="Rokhsar D."/>
            <person name="Stacey G."/>
            <person name="Shoemaker R."/>
            <person name="Jackson S."/>
        </authorList>
    </citation>
    <scope>NUCLEOTIDE SEQUENCE</scope>
    <source>
        <tissue evidence="1">Callus</tissue>
    </source>
</reference>
<dbReference type="Proteomes" id="UP000008827">
    <property type="component" value="Chromosome 12"/>
</dbReference>
<protein>
    <submittedName>
        <fullName evidence="1 2">Uncharacterized protein</fullName>
    </submittedName>
</protein>
<dbReference type="HOGENOM" id="CLU_2692677_0_0_1"/>
<evidence type="ECO:0000313" key="1">
    <source>
        <dbReference type="EMBL" id="KRH25537.1"/>
    </source>
</evidence>
<dbReference type="EnsemblPlants" id="KRH25537">
    <property type="protein sequence ID" value="KRH25537"/>
    <property type="gene ID" value="GLYMA_12G110000"/>
</dbReference>
<dbReference type="PaxDb" id="3847-GLYMA12G12250.1"/>
<proteinExistence type="predicted"/>
<evidence type="ECO:0000313" key="2">
    <source>
        <dbReference type="EnsemblPlants" id="KRH25537"/>
    </source>
</evidence>
<keyword evidence="3" id="KW-1185">Reference proteome</keyword>
<dbReference type="AlphaFoldDB" id="K7LU61"/>
<accession>K7LU61</accession>